<evidence type="ECO:0000256" key="3">
    <source>
        <dbReference type="ARBA" id="ARBA00022692"/>
    </source>
</evidence>
<comment type="catalytic activity">
    <reaction evidence="10 11">
        <text>L-cysteinyl-[protein] + hexadecanoyl-CoA = S-hexadecanoyl-L-cysteinyl-[protein] + CoA</text>
        <dbReference type="Rhea" id="RHEA:36683"/>
        <dbReference type="Rhea" id="RHEA-COMP:10131"/>
        <dbReference type="Rhea" id="RHEA-COMP:11032"/>
        <dbReference type="ChEBI" id="CHEBI:29950"/>
        <dbReference type="ChEBI" id="CHEBI:57287"/>
        <dbReference type="ChEBI" id="CHEBI:57379"/>
        <dbReference type="ChEBI" id="CHEBI:74151"/>
        <dbReference type="EC" id="2.3.1.225"/>
    </reaction>
</comment>
<feature type="region of interest" description="Disordered" evidence="12">
    <location>
        <begin position="170"/>
        <end position="191"/>
    </location>
</feature>
<dbReference type="AlphaFoldDB" id="A0A1E3HSW3"/>
<evidence type="ECO:0000313" key="15">
    <source>
        <dbReference type="Proteomes" id="UP000094065"/>
    </source>
</evidence>
<protein>
    <recommendedName>
        <fullName evidence="11">Palmitoyltransferase</fullName>
        <ecNumber evidence="11">2.3.1.225</ecNumber>
    </recommendedName>
</protein>
<evidence type="ECO:0000256" key="7">
    <source>
        <dbReference type="ARBA" id="ARBA00023288"/>
    </source>
</evidence>
<dbReference type="Proteomes" id="UP000094065">
    <property type="component" value="Unassembled WGS sequence"/>
</dbReference>
<evidence type="ECO:0000259" key="13">
    <source>
        <dbReference type="Pfam" id="PF01529"/>
    </source>
</evidence>
<comment type="similarity">
    <text evidence="9">Belongs to the DHHC palmitoyltransferase family. PFA5 subfamily.</text>
</comment>
<comment type="domain">
    <text evidence="11">The DHHC domain is required for palmitoyltransferase activity.</text>
</comment>
<keyword evidence="4 11" id="KW-1133">Transmembrane helix</keyword>
<proteinExistence type="inferred from homology"/>
<dbReference type="Pfam" id="PF01529">
    <property type="entry name" value="DHHC"/>
    <property type="match status" value="1"/>
</dbReference>
<dbReference type="GO" id="GO:0016020">
    <property type="term" value="C:membrane"/>
    <property type="evidence" value="ECO:0007669"/>
    <property type="project" value="UniProtKB-SubCell"/>
</dbReference>
<keyword evidence="7" id="KW-0449">Lipoprotein</keyword>
<evidence type="ECO:0000256" key="10">
    <source>
        <dbReference type="ARBA" id="ARBA00048048"/>
    </source>
</evidence>
<dbReference type="GO" id="GO:0006612">
    <property type="term" value="P:protein targeting to membrane"/>
    <property type="evidence" value="ECO:0007669"/>
    <property type="project" value="TreeGrafter"/>
</dbReference>
<feature type="transmembrane region" description="Helical" evidence="11">
    <location>
        <begin position="286"/>
        <end position="310"/>
    </location>
</feature>
<dbReference type="RefSeq" id="XP_018994274.1">
    <property type="nucleotide sequence ID" value="XM_019137248.1"/>
</dbReference>
<dbReference type="InterPro" id="IPR039859">
    <property type="entry name" value="PFA4/ZDH16/20/ERF2-like"/>
</dbReference>
<reference evidence="14 15" key="1">
    <citation type="submission" date="2016-06" db="EMBL/GenBank/DDBJ databases">
        <title>Evolution of pathogenesis and genome organization in the Tremellales.</title>
        <authorList>
            <person name="Cuomo C."/>
            <person name="Litvintseva A."/>
            <person name="Heitman J."/>
            <person name="Chen Y."/>
            <person name="Sun S."/>
            <person name="Springer D."/>
            <person name="Dromer F."/>
            <person name="Young S."/>
            <person name="Zeng Q."/>
            <person name="Chapman S."/>
            <person name="Gujja S."/>
            <person name="Saif S."/>
            <person name="Birren B."/>
        </authorList>
    </citation>
    <scope>NUCLEOTIDE SEQUENCE [LARGE SCALE GENOMIC DNA]</scope>
    <source>
        <strain evidence="14 15">CBS 6039</strain>
    </source>
</reference>
<feature type="transmembrane region" description="Helical" evidence="11">
    <location>
        <begin position="44"/>
        <end position="65"/>
    </location>
</feature>
<dbReference type="PROSITE" id="PS50216">
    <property type="entry name" value="DHHC"/>
    <property type="match status" value="1"/>
</dbReference>
<evidence type="ECO:0000256" key="9">
    <source>
        <dbReference type="ARBA" id="ARBA00038298"/>
    </source>
</evidence>
<dbReference type="EC" id="2.3.1.225" evidence="11"/>
<comment type="subcellular location">
    <subcellularLocation>
        <location evidence="1">Membrane</location>
        <topology evidence="1">Multi-pass membrane protein</topology>
    </subcellularLocation>
</comment>
<dbReference type="GeneID" id="30154720"/>
<accession>A0A1E3HSW3</accession>
<keyword evidence="15" id="KW-1185">Reference proteome</keyword>
<feature type="region of interest" description="Disordered" evidence="12">
    <location>
        <begin position="116"/>
        <end position="147"/>
    </location>
</feature>
<feature type="transmembrane region" description="Helical" evidence="11">
    <location>
        <begin position="86"/>
        <end position="105"/>
    </location>
</feature>
<dbReference type="STRING" id="1295533.A0A1E3HSW3"/>
<evidence type="ECO:0000256" key="1">
    <source>
        <dbReference type="ARBA" id="ARBA00004141"/>
    </source>
</evidence>
<dbReference type="PANTHER" id="PTHR22883:SF23">
    <property type="entry name" value="PALMITOYLTRANSFERASE ZDHHC6"/>
    <property type="match status" value="1"/>
</dbReference>
<keyword evidence="8 11" id="KW-0012">Acyltransferase</keyword>
<keyword evidence="6" id="KW-0564">Palmitate</keyword>
<evidence type="ECO:0000256" key="6">
    <source>
        <dbReference type="ARBA" id="ARBA00023139"/>
    </source>
</evidence>
<dbReference type="PANTHER" id="PTHR22883">
    <property type="entry name" value="ZINC FINGER DHHC DOMAIN CONTAINING PROTEIN"/>
    <property type="match status" value="1"/>
</dbReference>
<dbReference type="GO" id="GO:0005794">
    <property type="term" value="C:Golgi apparatus"/>
    <property type="evidence" value="ECO:0007669"/>
    <property type="project" value="TreeGrafter"/>
</dbReference>
<keyword evidence="5 11" id="KW-0472">Membrane</keyword>
<evidence type="ECO:0000256" key="4">
    <source>
        <dbReference type="ARBA" id="ARBA00022989"/>
    </source>
</evidence>
<dbReference type="GO" id="GO:0005783">
    <property type="term" value="C:endoplasmic reticulum"/>
    <property type="evidence" value="ECO:0007669"/>
    <property type="project" value="TreeGrafter"/>
</dbReference>
<dbReference type="OrthoDB" id="1436450at2759"/>
<evidence type="ECO:0000313" key="14">
    <source>
        <dbReference type="EMBL" id="ODN79427.1"/>
    </source>
</evidence>
<keyword evidence="2 11" id="KW-0808">Transferase</keyword>
<dbReference type="GO" id="GO:0019706">
    <property type="term" value="F:protein-cysteine S-palmitoyltransferase activity"/>
    <property type="evidence" value="ECO:0007669"/>
    <property type="project" value="UniProtKB-EC"/>
</dbReference>
<dbReference type="EMBL" id="AWGJ01000005">
    <property type="protein sequence ID" value="ODN79427.1"/>
    <property type="molecule type" value="Genomic_DNA"/>
</dbReference>
<feature type="compositionally biased region" description="Polar residues" evidence="12">
    <location>
        <begin position="134"/>
        <end position="147"/>
    </location>
</feature>
<evidence type="ECO:0000256" key="2">
    <source>
        <dbReference type="ARBA" id="ARBA00022679"/>
    </source>
</evidence>
<gene>
    <name evidence="14" type="ORF">L202_03411</name>
</gene>
<feature type="domain" description="Palmitoyltransferase DHHC" evidence="13">
    <location>
        <begin position="208"/>
        <end position="322"/>
    </location>
</feature>
<feature type="transmembrane region" description="Helical" evidence="11">
    <location>
        <begin position="253"/>
        <end position="274"/>
    </location>
</feature>
<keyword evidence="3 11" id="KW-0812">Transmembrane</keyword>
<evidence type="ECO:0000256" key="11">
    <source>
        <dbReference type="RuleBase" id="RU079119"/>
    </source>
</evidence>
<dbReference type="InterPro" id="IPR001594">
    <property type="entry name" value="Palmitoyltrfase_DHHC"/>
</dbReference>
<evidence type="ECO:0000256" key="5">
    <source>
        <dbReference type="ARBA" id="ARBA00023136"/>
    </source>
</evidence>
<evidence type="ECO:0000256" key="12">
    <source>
        <dbReference type="SAM" id="MobiDB-lite"/>
    </source>
</evidence>
<comment type="caution">
    <text evidence="14">The sequence shown here is derived from an EMBL/GenBank/DDBJ whole genome shotgun (WGS) entry which is preliminary data.</text>
</comment>
<name>A0A1E3HSW3_9TREE</name>
<evidence type="ECO:0000256" key="8">
    <source>
        <dbReference type="ARBA" id="ARBA00023315"/>
    </source>
</evidence>
<sequence length="425" mass="48096">MAADSHAPPLHLPSNSDMTEHKHRSSTPTHAMCHPRPDQKGPWISRKCAVFIVFGLAIWSLYVVVGRVCTPMIREVSSTGIGRSPGAGTLAAFVLLWLMFIWTYLRIITTPPGFAKDRVNRSLPPDPADYPRPRSTSPVPVADNSNAPDPSTLAPTFNLASQTIHRWASHNDSADTTRPSTPMAQMPPKGVKDWRQVPRPLPYVEYVPKWCNYCEIVKPSRTHHCRHCGTCVLQYDHHCVWVGQCVGWANHKFFVIFNFWTGCYCLFTMLLLIITASKTSGIDGQIVALVVVSGLFGLFTITMFITHVMLITSGRTTVESYASRDQLERENSLLQKEYGYLWHNLEKRKVRKRWKEEWGGTAVDERWKFGGKMDMWREEMGPGPLGWIFPVGKPLGDGQHYKSNPRFGPHGEWLLKKDWPSGVSI</sequence>
<organism evidence="14 15">
    <name type="scientific">Cryptococcus amylolentus CBS 6039</name>
    <dbReference type="NCBI Taxonomy" id="1295533"/>
    <lineage>
        <taxon>Eukaryota</taxon>
        <taxon>Fungi</taxon>
        <taxon>Dikarya</taxon>
        <taxon>Basidiomycota</taxon>
        <taxon>Agaricomycotina</taxon>
        <taxon>Tremellomycetes</taxon>
        <taxon>Tremellales</taxon>
        <taxon>Cryptococcaceae</taxon>
        <taxon>Cryptococcus</taxon>
    </lineage>
</organism>
<feature type="region of interest" description="Disordered" evidence="12">
    <location>
        <begin position="1"/>
        <end position="38"/>
    </location>
</feature>
<feature type="compositionally biased region" description="Polar residues" evidence="12">
    <location>
        <begin position="170"/>
        <end position="183"/>
    </location>
</feature>